<dbReference type="Proteomes" id="UP000509448">
    <property type="component" value="Chromosome"/>
</dbReference>
<gene>
    <name evidence="2" type="ORF">NAS2_0192</name>
</gene>
<dbReference type="AlphaFoldDB" id="A0A4P2VAS7"/>
<keyword evidence="3" id="KW-1185">Reference proteome</keyword>
<sequence length="64" mass="6509">MIVDGVFGSDLNGALNILRRGSGVLVNGNLRPLSFIVDHSGVAPTNSIASTKGGNAQNPGTYPT</sequence>
<dbReference type="KEGG" id="ccai:NAS2_0192"/>
<name>A0A4P2VAS7_9ARCH</name>
<evidence type="ECO:0000313" key="3">
    <source>
        <dbReference type="Proteomes" id="UP000509448"/>
    </source>
</evidence>
<feature type="region of interest" description="Disordered" evidence="1">
    <location>
        <begin position="45"/>
        <end position="64"/>
    </location>
</feature>
<dbReference type="GeneID" id="55584011"/>
<dbReference type="RefSeq" id="WP_174447920.1">
    <property type="nucleotide sequence ID" value="NZ_AP018732.1"/>
</dbReference>
<dbReference type="EMBL" id="AP018732">
    <property type="protein sequence ID" value="BBE41589.1"/>
    <property type="molecule type" value="Genomic_DNA"/>
</dbReference>
<evidence type="ECO:0000313" key="2">
    <source>
        <dbReference type="EMBL" id="BBE41589.1"/>
    </source>
</evidence>
<protein>
    <submittedName>
        <fullName evidence="2">Uncharacterized protein</fullName>
    </submittedName>
</protein>
<accession>A0A4P2VAS7</accession>
<evidence type="ECO:0000256" key="1">
    <source>
        <dbReference type="SAM" id="MobiDB-lite"/>
    </source>
</evidence>
<organism evidence="2 3">
    <name type="scientific">Conexivisphaera calida</name>
    <dbReference type="NCBI Taxonomy" id="1874277"/>
    <lineage>
        <taxon>Archaea</taxon>
        <taxon>Nitrososphaerota</taxon>
        <taxon>Conexivisphaeria</taxon>
        <taxon>Conexivisphaerales</taxon>
        <taxon>Conexivisphaeraceae</taxon>
        <taxon>Conexivisphaera</taxon>
    </lineage>
</organism>
<reference evidence="2 3" key="1">
    <citation type="journal article" date="2019" name="ISME J.">
        <title>Isolation and characterization of a thermophilic sulfur- and iron-reducing thaumarchaeote from a terrestrial acidic hot spring.</title>
        <authorList>
            <person name="Kato S."/>
            <person name="Itoh T."/>
            <person name="Yuki M."/>
            <person name="Nagamori M."/>
            <person name="Ohnishi M."/>
            <person name="Uematsu K."/>
            <person name="Suzuki K."/>
            <person name="Takashina T."/>
            <person name="Ohkuma M."/>
        </authorList>
    </citation>
    <scope>NUCLEOTIDE SEQUENCE [LARGE SCALE GENOMIC DNA]</scope>
    <source>
        <strain evidence="2 3">NAS-02</strain>
    </source>
</reference>
<proteinExistence type="predicted"/>